<protein>
    <submittedName>
        <fullName evidence="2">Uncharacterized protein</fullName>
    </submittedName>
</protein>
<feature type="compositionally biased region" description="Basic residues" evidence="1">
    <location>
        <begin position="171"/>
        <end position="183"/>
    </location>
</feature>
<proteinExistence type="predicted"/>
<feature type="compositionally biased region" description="Low complexity" evidence="1">
    <location>
        <begin position="192"/>
        <end position="201"/>
    </location>
</feature>
<feature type="compositionally biased region" description="Basic residues" evidence="1">
    <location>
        <begin position="37"/>
        <end position="65"/>
    </location>
</feature>
<dbReference type="EMBL" id="CADCTT010000121">
    <property type="protein sequence ID" value="CAA9298829.1"/>
    <property type="molecule type" value="Genomic_DNA"/>
</dbReference>
<feature type="compositionally biased region" description="Basic residues" evidence="1">
    <location>
        <begin position="1"/>
        <end position="11"/>
    </location>
</feature>
<sequence length="259" mass="25691">GHRGPGRRGAARPRPEPGGATAQALPAGGDPAAGHLHAVRRRPGAAVHPRRRRGRGPDRLRRRLGPRPGHGGPAAGLARAAGCGGAADGDLVHHLDADPGRAALRPDLGVRRPGAARRTRGDRRRLGAVAGAGAAAVGRADRCLPGGGGGPVRGRLRPAAGAGRGAGGLRAGRRLAAGHRAGRVRPGAAWRADPAGSAPADGPQPVPGPRALRPHLPAAGGAVRGRRRLPGGHRGRHAAGPAAGGGVHRPVAAAALSRL</sequence>
<gene>
    <name evidence="2" type="ORF">AVDCRST_MAG61-796</name>
</gene>
<feature type="compositionally biased region" description="Low complexity" evidence="1">
    <location>
        <begin position="248"/>
        <end position="259"/>
    </location>
</feature>
<name>A0A6J4K893_9ACTN</name>
<evidence type="ECO:0000256" key="1">
    <source>
        <dbReference type="SAM" id="MobiDB-lite"/>
    </source>
</evidence>
<accession>A0A6J4K893</accession>
<feature type="region of interest" description="Disordered" evidence="1">
    <location>
        <begin position="100"/>
        <end position="122"/>
    </location>
</feature>
<evidence type="ECO:0000313" key="2">
    <source>
        <dbReference type="EMBL" id="CAA9298829.1"/>
    </source>
</evidence>
<reference evidence="2" key="1">
    <citation type="submission" date="2020-02" db="EMBL/GenBank/DDBJ databases">
        <authorList>
            <person name="Meier V. D."/>
        </authorList>
    </citation>
    <scope>NUCLEOTIDE SEQUENCE</scope>
    <source>
        <strain evidence="2">AVDCRST_MAG61</strain>
    </source>
</reference>
<organism evidence="2">
    <name type="scientific">uncultured Friedmanniella sp</name>
    <dbReference type="NCBI Taxonomy" id="335381"/>
    <lineage>
        <taxon>Bacteria</taxon>
        <taxon>Bacillati</taxon>
        <taxon>Actinomycetota</taxon>
        <taxon>Actinomycetes</taxon>
        <taxon>Propionibacteriales</taxon>
        <taxon>Nocardioidaceae</taxon>
        <taxon>Friedmanniella</taxon>
        <taxon>environmental samples</taxon>
    </lineage>
</organism>
<feature type="non-terminal residue" evidence="2">
    <location>
        <position position="259"/>
    </location>
</feature>
<feature type="compositionally biased region" description="Basic residues" evidence="1">
    <location>
        <begin position="224"/>
        <end position="237"/>
    </location>
</feature>
<dbReference type="AlphaFoldDB" id="A0A6J4K893"/>
<feature type="region of interest" description="Disordered" evidence="1">
    <location>
        <begin position="148"/>
        <end position="259"/>
    </location>
</feature>
<feature type="region of interest" description="Disordered" evidence="1">
    <location>
        <begin position="1"/>
        <end position="87"/>
    </location>
</feature>
<feature type="non-terminal residue" evidence="2">
    <location>
        <position position="1"/>
    </location>
</feature>